<sequence length="401" mass="45570">MISFSDFNSLFNSRVNRRIRRYRPSMDGITVKDIVLLLLGGLVGAWAERLLGRPWDRHIGQRYRRWRAVRQSRRLERELGVSGEFLVVGGEHVYVHQFSVRGFDRTRLDTRMVSLPAVEDCMATLPESLRPIPPEAVSERIERERNRIAESPTAWNEEKLGVAAVHVRRDARYDDPGLLIDFFRTDYATFSVVTNSWAKHVAGSDLAELLPAERLRHVLPGLSHSFGVNLTVVTADNQVILTRRSPRISSARSATHISANEGMRADDLRAGRPDPFRTAWRGIDEELGVDVPEDRIVFHSLILDAERYQWALLGHVDLSGTEWNSATVRAGRATGVAVDDWESDRLRMVPFTPDSVVRELARTDGWIAHGWVNLLLSAIYAFPSRRGRLIEVAAQRRRATR</sequence>
<reference evidence="1 2" key="1">
    <citation type="submission" date="2011-09" db="EMBL/GenBank/DDBJ databases">
        <authorList>
            <consortium name="US DOE Joint Genome Institute (JGI-PGF)"/>
            <person name="Lucas S."/>
            <person name="Han J."/>
            <person name="Lapidus A."/>
            <person name="Cheng J.-F."/>
            <person name="Goodwin L."/>
            <person name="Pitluck S."/>
            <person name="Peters L."/>
            <person name="Land M.L."/>
            <person name="Hauser L."/>
            <person name="Brambilla E."/>
            <person name="Klenk H.-P."/>
            <person name="Woyke T.J."/>
        </authorList>
    </citation>
    <scope>NUCLEOTIDE SEQUENCE [LARGE SCALE GENOMIC DNA]</scope>
    <source>
        <strain evidence="1 2">K62</strain>
    </source>
</reference>
<dbReference type="AlphaFoldDB" id="I1D6Y1"/>
<name>I1D6Y1_9PSEU</name>
<evidence type="ECO:0000313" key="2">
    <source>
        <dbReference type="Proteomes" id="UP000005087"/>
    </source>
</evidence>
<keyword evidence="2" id="KW-1185">Reference proteome</keyword>
<reference evidence="2" key="2">
    <citation type="submission" date="2012-01" db="EMBL/GenBank/DDBJ databases">
        <title>Noncontiguous Finished sequence of chromosome of Saccharomonospora glauca K62.</title>
        <authorList>
            <consortium name="US DOE Joint Genome Institute"/>
            <person name="Lucas S."/>
            <person name="Han J."/>
            <person name="Lapidus A."/>
            <person name="Cheng J.-F."/>
            <person name="Goodwin L."/>
            <person name="Pitluck S."/>
            <person name="Peters L."/>
            <person name="Mikhailova N."/>
            <person name="Held B."/>
            <person name="Detter J.C."/>
            <person name="Han C."/>
            <person name="Tapia R."/>
            <person name="Land M."/>
            <person name="Hauser L."/>
            <person name="Kyrpides N."/>
            <person name="Ivanova N."/>
            <person name="Pagani I."/>
            <person name="Brambilla E.-M."/>
            <person name="Klenk H.-P."/>
            <person name="Woyke T."/>
        </authorList>
    </citation>
    <scope>NUCLEOTIDE SEQUENCE [LARGE SCALE GENOMIC DNA]</scope>
    <source>
        <strain evidence="2">K62</strain>
    </source>
</reference>
<accession>I1D6Y1</accession>
<gene>
    <name evidence="1" type="ORF">SacglDRAFT_03860</name>
</gene>
<evidence type="ECO:0000313" key="1">
    <source>
        <dbReference type="EMBL" id="EIF00706.1"/>
    </source>
</evidence>
<dbReference type="Proteomes" id="UP000005087">
    <property type="component" value="Chromosome"/>
</dbReference>
<protein>
    <recommendedName>
        <fullName evidence="3">Nudix hydrolase domain-containing protein</fullName>
    </recommendedName>
</protein>
<dbReference type="eggNOG" id="ENOG5031FYI">
    <property type="taxonomic scope" value="Bacteria"/>
</dbReference>
<evidence type="ECO:0008006" key="3">
    <source>
        <dbReference type="Google" id="ProtNLM"/>
    </source>
</evidence>
<dbReference type="HOGENOM" id="CLU_060913_0_0_11"/>
<organism evidence="1 2">
    <name type="scientific">Saccharomonospora glauca K62</name>
    <dbReference type="NCBI Taxonomy" id="928724"/>
    <lineage>
        <taxon>Bacteria</taxon>
        <taxon>Bacillati</taxon>
        <taxon>Actinomycetota</taxon>
        <taxon>Actinomycetes</taxon>
        <taxon>Pseudonocardiales</taxon>
        <taxon>Pseudonocardiaceae</taxon>
        <taxon>Saccharomonospora</taxon>
    </lineage>
</organism>
<proteinExistence type="predicted"/>
<dbReference type="EMBL" id="CM001484">
    <property type="protein sequence ID" value="EIF00706.1"/>
    <property type="molecule type" value="Genomic_DNA"/>
</dbReference>